<dbReference type="GO" id="GO:0007059">
    <property type="term" value="P:chromosome segregation"/>
    <property type="evidence" value="ECO:0007669"/>
    <property type="project" value="TreeGrafter"/>
</dbReference>
<evidence type="ECO:0000313" key="3">
    <source>
        <dbReference type="EMBL" id="QCI65547.1"/>
    </source>
</evidence>
<accession>A0A4D7BC19</accession>
<organism evidence="3 4">
    <name type="scientific">Phreatobacter stygius</name>
    <dbReference type="NCBI Taxonomy" id="1940610"/>
    <lineage>
        <taxon>Bacteria</taxon>
        <taxon>Pseudomonadati</taxon>
        <taxon>Pseudomonadota</taxon>
        <taxon>Alphaproteobacteria</taxon>
        <taxon>Hyphomicrobiales</taxon>
        <taxon>Phreatobacteraceae</taxon>
        <taxon>Phreatobacter</taxon>
    </lineage>
</organism>
<dbReference type="Proteomes" id="UP000298781">
    <property type="component" value="Chromosome"/>
</dbReference>
<name>A0A4D7BC19_9HYPH</name>
<reference evidence="3 4" key="1">
    <citation type="submission" date="2019-04" db="EMBL/GenBank/DDBJ databases">
        <title>Phreatobacter aquaticus sp. nov.</title>
        <authorList>
            <person name="Choi A."/>
        </authorList>
    </citation>
    <scope>NUCLEOTIDE SEQUENCE [LARGE SCALE GENOMIC DNA]</scope>
    <source>
        <strain evidence="3 4">KCTC 52518</strain>
    </source>
</reference>
<dbReference type="OrthoDB" id="2053844at2"/>
<dbReference type="KEGG" id="pstg:E8M01_15825"/>
<protein>
    <recommendedName>
        <fullName evidence="2">ParB-like N-terminal domain-containing protein</fullName>
    </recommendedName>
</protein>
<dbReference type="InterPro" id="IPR050336">
    <property type="entry name" value="Chromosome_partition/occlusion"/>
</dbReference>
<dbReference type="Pfam" id="PF02195">
    <property type="entry name" value="ParB_N"/>
    <property type="match status" value="1"/>
</dbReference>
<evidence type="ECO:0000256" key="1">
    <source>
        <dbReference type="SAM" id="MobiDB-lite"/>
    </source>
</evidence>
<dbReference type="SUPFAM" id="SSF109709">
    <property type="entry name" value="KorB DNA-binding domain-like"/>
    <property type="match status" value="1"/>
</dbReference>
<dbReference type="SMART" id="SM00470">
    <property type="entry name" value="ParB"/>
    <property type="match status" value="1"/>
</dbReference>
<dbReference type="GO" id="GO:0005694">
    <property type="term" value="C:chromosome"/>
    <property type="evidence" value="ECO:0007669"/>
    <property type="project" value="TreeGrafter"/>
</dbReference>
<evidence type="ECO:0000259" key="2">
    <source>
        <dbReference type="SMART" id="SM00470"/>
    </source>
</evidence>
<dbReference type="SUPFAM" id="SSF110849">
    <property type="entry name" value="ParB/Sulfiredoxin"/>
    <property type="match status" value="1"/>
</dbReference>
<evidence type="ECO:0000313" key="4">
    <source>
        <dbReference type="Proteomes" id="UP000298781"/>
    </source>
</evidence>
<dbReference type="Gene3D" id="3.90.1530.30">
    <property type="match status" value="1"/>
</dbReference>
<dbReference type="Gene3D" id="1.10.10.2830">
    <property type="match status" value="1"/>
</dbReference>
<feature type="domain" description="ParB-like N-terminal" evidence="2">
    <location>
        <begin position="7"/>
        <end position="97"/>
    </location>
</feature>
<feature type="compositionally biased region" description="Basic and acidic residues" evidence="1">
    <location>
        <begin position="135"/>
        <end position="144"/>
    </location>
</feature>
<feature type="region of interest" description="Disordered" evidence="1">
    <location>
        <begin position="125"/>
        <end position="145"/>
    </location>
</feature>
<gene>
    <name evidence="3" type="ORF">E8M01_15825</name>
</gene>
<proteinExistence type="predicted"/>
<sequence length="311" mass="33045">MMQGLIFPCPLAAIDRSGRLRPSDAARVEALAASMAEIGLQAPIIVRPGPDAANSIILVAGGHRVAAAERLGWTEIPAIRLDLSAAEARLVEIDENLIRHELTALDRAIFLAERKRIYESLHPEAAHGKARKGRKTEPRGDGKALGEFAGNVATMATFQRYSKDAAKRTGLSERVVQRAVELAGRLSPAIVAAIRHAPIADNQAELMALAALPADQQQACAEAIATGAARSVQAARIATRLAPPRLTDPDEQAFQRFVALWERGSLRLRRRIESHIGAGVIDLTAGAHQAAEACAAAEAREAAEACEATGP</sequence>
<dbReference type="InterPro" id="IPR003115">
    <property type="entry name" value="ParB_N"/>
</dbReference>
<keyword evidence="4" id="KW-1185">Reference proteome</keyword>
<dbReference type="EMBL" id="CP039690">
    <property type="protein sequence ID" value="QCI65547.1"/>
    <property type="molecule type" value="Genomic_DNA"/>
</dbReference>
<dbReference type="RefSeq" id="WP_136960993.1">
    <property type="nucleotide sequence ID" value="NZ_CP039690.1"/>
</dbReference>
<dbReference type="PANTHER" id="PTHR33375:SF1">
    <property type="entry name" value="CHROMOSOME-PARTITIONING PROTEIN PARB-RELATED"/>
    <property type="match status" value="1"/>
</dbReference>
<dbReference type="PANTHER" id="PTHR33375">
    <property type="entry name" value="CHROMOSOME-PARTITIONING PROTEIN PARB-RELATED"/>
    <property type="match status" value="1"/>
</dbReference>
<dbReference type="CDD" id="cd16409">
    <property type="entry name" value="ParB_N_like"/>
    <property type="match status" value="1"/>
</dbReference>
<dbReference type="AlphaFoldDB" id="A0A4D7BC19"/>
<dbReference type="InterPro" id="IPR036086">
    <property type="entry name" value="ParB/Sulfiredoxin_sf"/>
</dbReference>